<name>A0A0L8FL69_OCTBM</name>
<dbReference type="AlphaFoldDB" id="A0A0L8FL69"/>
<accession>A0A0L8FL69</accession>
<reference evidence="1" key="1">
    <citation type="submission" date="2015-07" db="EMBL/GenBank/DDBJ databases">
        <title>MeaNS - Measles Nucleotide Surveillance Program.</title>
        <authorList>
            <person name="Tran T."/>
            <person name="Druce J."/>
        </authorList>
    </citation>
    <scope>NUCLEOTIDE SEQUENCE</scope>
    <source>
        <strain evidence="1">UCB-OBI-ISO-001</strain>
        <tissue evidence="1">Gonad</tissue>
    </source>
</reference>
<gene>
    <name evidence="1" type="ORF">OCBIM_22015582mg</name>
</gene>
<evidence type="ECO:0000313" key="1">
    <source>
        <dbReference type="EMBL" id="KOF65398.1"/>
    </source>
</evidence>
<organism evidence="1">
    <name type="scientific">Octopus bimaculoides</name>
    <name type="common">California two-spotted octopus</name>
    <dbReference type="NCBI Taxonomy" id="37653"/>
    <lineage>
        <taxon>Eukaryota</taxon>
        <taxon>Metazoa</taxon>
        <taxon>Spiralia</taxon>
        <taxon>Lophotrochozoa</taxon>
        <taxon>Mollusca</taxon>
        <taxon>Cephalopoda</taxon>
        <taxon>Coleoidea</taxon>
        <taxon>Octopodiformes</taxon>
        <taxon>Octopoda</taxon>
        <taxon>Incirrata</taxon>
        <taxon>Octopodidae</taxon>
        <taxon>Octopus</taxon>
    </lineage>
</organism>
<sequence>MRRISLFPLKKCEENIVRSVKQRSRLKQLYQFKFLHVCS</sequence>
<dbReference type="EMBL" id="KQ429429">
    <property type="protein sequence ID" value="KOF65398.1"/>
    <property type="molecule type" value="Genomic_DNA"/>
</dbReference>
<proteinExistence type="predicted"/>
<protein>
    <submittedName>
        <fullName evidence="1">Uncharacterized protein</fullName>
    </submittedName>
</protein>